<proteinExistence type="inferred from homology"/>
<comment type="similarity">
    <text evidence="1">Belongs to the UPF0488 family.</text>
</comment>
<feature type="region of interest" description="Disordered" evidence="2">
    <location>
        <begin position="148"/>
        <end position="171"/>
    </location>
</feature>
<name>A0A1L8DAP9_9DIPT</name>
<accession>A0A1L8DAP9</accession>
<sequence length="191" mass="21679">MPPPKVKLYNSSGKKKNLNLVKVTEEIPPQVTTNNLELELCWCVQKLEISLSSGKLTEKQALETEKTLRILKGAKQPIIKKRQVMKNTFGDYRAQMEKEEKELSLASKKIKFTTPKEQKNATKSHFVKKSALLHSGKDFKFNFNIDGSDQQSSTSSMNEEITTENTDSSSINKFIPSDNTFRFNFEVNPAS</sequence>
<evidence type="ECO:0000256" key="1">
    <source>
        <dbReference type="ARBA" id="ARBA00005707"/>
    </source>
</evidence>
<dbReference type="EMBL" id="GFDF01010690">
    <property type="protein sequence ID" value="JAV03394.1"/>
    <property type="molecule type" value="Transcribed_RNA"/>
</dbReference>
<dbReference type="Pfam" id="PF15393">
    <property type="entry name" value="DUF4615"/>
    <property type="match status" value="1"/>
</dbReference>
<dbReference type="PANTHER" id="PTHR13602:SF2">
    <property type="entry name" value="UPF0488 PROTEIN C8ORF33"/>
    <property type="match status" value="1"/>
</dbReference>
<dbReference type="InterPro" id="IPR029274">
    <property type="entry name" value="DUF4615"/>
</dbReference>
<evidence type="ECO:0000256" key="2">
    <source>
        <dbReference type="SAM" id="MobiDB-lite"/>
    </source>
</evidence>
<evidence type="ECO:0000313" key="3">
    <source>
        <dbReference type="EMBL" id="JAV03394.1"/>
    </source>
</evidence>
<protein>
    <submittedName>
        <fullName evidence="3">Uncharacterized protein</fullName>
    </submittedName>
</protein>
<dbReference type="AlphaFoldDB" id="A0A1L8DAP9"/>
<dbReference type="PANTHER" id="PTHR13602">
    <property type="entry name" value="UPF0488 PROTEIN C8ORF33"/>
    <property type="match status" value="1"/>
</dbReference>
<reference evidence="3" key="1">
    <citation type="submission" date="2016-12" db="EMBL/GenBank/DDBJ databases">
        <title>An insight into the sialome and mialome of the sand fly, Nyssomyia neivai.</title>
        <authorList>
            <person name="Sebastian V."/>
            <person name="Goulart T.M."/>
            <person name="Oliveira W."/>
            <person name="Calvo E."/>
            <person name="Oliveira L.F."/>
            <person name="Pinto M.C."/>
            <person name="Rosselino A.M."/>
            <person name="Ribeiro J.M."/>
        </authorList>
    </citation>
    <scope>NUCLEOTIDE SEQUENCE</scope>
</reference>
<organism evidence="3">
    <name type="scientific">Nyssomyia neivai</name>
    <dbReference type="NCBI Taxonomy" id="330878"/>
    <lineage>
        <taxon>Eukaryota</taxon>
        <taxon>Metazoa</taxon>
        <taxon>Ecdysozoa</taxon>
        <taxon>Arthropoda</taxon>
        <taxon>Hexapoda</taxon>
        <taxon>Insecta</taxon>
        <taxon>Pterygota</taxon>
        <taxon>Neoptera</taxon>
        <taxon>Endopterygota</taxon>
        <taxon>Diptera</taxon>
        <taxon>Nematocera</taxon>
        <taxon>Psychodoidea</taxon>
        <taxon>Psychodidae</taxon>
        <taxon>Nyssomyia</taxon>
    </lineage>
</organism>